<dbReference type="Pfam" id="PF18718">
    <property type="entry name" value="CxC5"/>
    <property type="match status" value="1"/>
</dbReference>
<dbReference type="KEGG" id="mlr:MELLADRAFT_115059"/>
<evidence type="ECO:0000259" key="1">
    <source>
        <dbReference type="Pfam" id="PF18718"/>
    </source>
</evidence>
<protein>
    <recommendedName>
        <fullName evidence="1">CxC5 like cysteine cluster associated with KDZ domain-containing protein</fullName>
    </recommendedName>
</protein>
<dbReference type="Proteomes" id="UP000001072">
    <property type="component" value="Unassembled WGS sequence"/>
</dbReference>
<organism evidence="3">
    <name type="scientific">Melampsora larici-populina (strain 98AG31 / pathotype 3-4-7)</name>
    <name type="common">Poplar leaf rust fungus</name>
    <dbReference type="NCBI Taxonomy" id="747676"/>
    <lineage>
        <taxon>Eukaryota</taxon>
        <taxon>Fungi</taxon>
        <taxon>Dikarya</taxon>
        <taxon>Basidiomycota</taxon>
        <taxon>Pucciniomycotina</taxon>
        <taxon>Pucciniomycetes</taxon>
        <taxon>Pucciniales</taxon>
        <taxon>Melampsoraceae</taxon>
        <taxon>Melampsora</taxon>
    </lineage>
</organism>
<dbReference type="InParanoid" id="F4R6Y2"/>
<reference evidence="3" key="1">
    <citation type="journal article" date="2011" name="Proc. Natl. Acad. Sci. U.S.A.">
        <title>Obligate biotrophy features unraveled by the genomic analysis of rust fungi.</title>
        <authorList>
            <person name="Duplessis S."/>
            <person name="Cuomo C.A."/>
            <person name="Lin Y.-C."/>
            <person name="Aerts A."/>
            <person name="Tisserant E."/>
            <person name="Veneault-Fourrey C."/>
            <person name="Joly D.L."/>
            <person name="Hacquard S."/>
            <person name="Amselem J."/>
            <person name="Cantarel B.L."/>
            <person name="Chiu R."/>
            <person name="Coutinho P.M."/>
            <person name="Feau N."/>
            <person name="Field M."/>
            <person name="Frey P."/>
            <person name="Gelhaye E."/>
            <person name="Goldberg J."/>
            <person name="Grabherr M.G."/>
            <person name="Kodira C.D."/>
            <person name="Kohler A."/>
            <person name="Kuees U."/>
            <person name="Lindquist E.A."/>
            <person name="Lucas S.M."/>
            <person name="Mago R."/>
            <person name="Mauceli E."/>
            <person name="Morin E."/>
            <person name="Murat C."/>
            <person name="Pangilinan J.L."/>
            <person name="Park R."/>
            <person name="Pearson M."/>
            <person name="Quesneville H."/>
            <person name="Rouhier N."/>
            <person name="Sakthikumar S."/>
            <person name="Salamov A.A."/>
            <person name="Schmutz J."/>
            <person name="Selles B."/>
            <person name="Shapiro H."/>
            <person name="Tanguay P."/>
            <person name="Tuskan G.A."/>
            <person name="Henrissat B."/>
            <person name="Van de Peer Y."/>
            <person name="Rouze P."/>
            <person name="Ellis J.G."/>
            <person name="Dodds P.N."/>
            <person name="Schein J.E."/>
            <person name="Zhong S."/>
            <person name="Hamelin R.C."/>
            <person name="Grigoriev I.V."/>
            <person name="Szabo L.J."/>
            <person name="Martin F."/>
        </authorList>
    </citation>
    <scope>NUCLEOTIDE SEQUENCE [LARGE SCALE GENOMIC DNA]</scope>
    <source>
        <strain evidence="3">98AG31 / pathotype 3-4-7</strain>
    </source>
</reference>
<dbReference type="RefSeq" id="XP_007404326.1">
    <property type="nucleotide sequence ID" value="XM_007404264.1"/>
</dbReference>
<gene>
    <name evidence="2" type="ORF">MELLADRAFT_115059</name>
</gene>
<dbReference type="GeneID" id="18925519"/>
<sequence length="225" mass="25833">MLLRDFTLELITQYPHLSATLTVGDFVCFATLAAEVEHVAGESLRLSPARFPFAPFFDTALSVPTAHNQMQELWRLSYPVLRECRINPQALIRDFGVQQQTTQLPERFLRSPLTKCIICTPNHSYALHVHSRINGYLHDLDGVHTVQTVTLNCSNPACETMYKPSFYTRGAERYYYTPDMGRNKDYLHIHCHYYMSSRLAYTFRVLQMLGQYHISTSSIGSTQSL</sequence>
<keyword evidence="3" id="KW-1185">Reference proteome</keyword>
<dbReference type="AlphaFoldDB" id="F4R6Y2"/>
<accession>F4R6Y2</accession>
<dbReference type="HOGENOM" id="CLU_004966_5_0_1"/>
<dbReference type="EMBL" id="GL883091">
    <property type="protein sequence ID" value="EGG11951.1"/>
    <property type="molecule type" value="Genomic_DNA"/>
</dbReference>
<proteinExistence type="predicted"/>
<name>F4R6Y2_MELLP</name>
<feature type="domain" description="CxC5 like cysteine cluster associated with KDZ" evidence="1">
    <location>
        <begin position="105"/>
        <end position="213"/>
    </location>
</feature>
<evidence type="ECO:0000313" key="3">
    <source>
        <dbReference type="Proteomes" id="UP000001072"/>
    </source>
</evidence>
<evidence type="ECO:0000313" key="2">
    <source>
        <dbReference type="EMBL" id="EGG11951.1"/>
    </source>
</evidence>
<dbReference type="OrthoDB" id="10633283at2759"/>
<dbReference type="InterPro" id="IPR041539">
    <property type="entry name" value="CxC5"/>
</dbReference>
<dbReference type="VEuPathDB" id="FungiDB:MELLADRAFT_115059"/>